<sequence length="265" mass="29354">MVLRRFLYLNNTSVDSYLGVLEGGLSDERTRRTGERGIRGGDAGLSFSPVSGKISGQRERSEEDERVVRDTPELRFDRLMTALEAEPERWNYERVLESDGLFERSAIGTLISVDCEVEVPQMSLLLAQPEQLGEMLDMIEIFGPMASAFGANTSGMPDPEKIKAARGFTKMKADMIVVGDIDEGAPRLAGKLERQHVRDIPDGEATVVGKVARRWKQGEHYSLMALPGAALMSRAQRRKAQPVDPDDENVLHGPALTLDILAIFR</sequence>
<organism evidence="2 3">
    <name type="scientific">Micromonospora maris</name>
    <dbReference type="NCBI Taxonomy" id="1003110"/>
    <lineage>
        <taxon>Bacteria</taxon>
        <taxon>Bacillati</taxon>
        <taxon>Actinomycetota</taxon>
        <taxon>Actinomycetes</taxon>
        <taxon>Micromonosporales</taxon>
        <taxon>Micromonosporaceae</taxon>
        <taxon>Micromonospora</taxon>
    </lineage>
</organism>
<dbReference type="Proteomes" id="UP000053246">
    <property type="component" value="Unassembled WGS sequence"/>
</dbReference>
<comment type="caution">
    <text evidence="2">The sequence shown here is derived from an EMBL/GenBank/DDBJ whole genome shotgun (WGS) entry which is preliminary data.</text>
</comment>
<keyword evidence="3" id="KW-1185">Reference proteome</keyword>
<evidence type="ECO:0000256" key="1">
    <source>
        <dbReference type="SAM" id="MobiDB-lite"/>
    </source>
</evidence>
<dbReference type="OMA" id="ERNGPND"/>
<dbReference type="InterPro" id="IPR045633">
    <property type="entry name" value="DUF6414"/>
</dbReference>
<dbReference type="Pfam" id="PF19952">
    <property type="entry name" value="DUF6414"/>
    <property type="match status" value="1"/>
</dbReference>
<feature type="region of interest" description="Disordered" evidence="1">
    <location>
        <begin position="31"/>
        <end position="68"/>
    </location>
</feature>
<proteinExistence type="predicted"/>
<dbReference type="AlphaFoldDB" id="A0A9X0I3A1"/>
<evidence type="ECO:0000313" key="3">
    <source>
        <dbReference type="Proteomes" id="UP000053246"/>
    </source>
</evidence>
<evidence type="ECO:0000313" key="2">
    <source>
        <dbReference type="EMBL" id="KUJ46018.1"/>
    </source>
</evidence>
<protein>
    <submittedName>
        <fullName evidence="2">Uncharacterized protein</fullName>
    </submittedName>
</protein>
<gene>
    <name evidence="2" type="ORF">ADL17_23895</name>
</gene>
<accession>A0A9X0I3A1</accession>
<dbReference type="RefSeq" id="WP_013735507.1">
    <property type="nucleotide sequence ID" value="NZ_LMWI01000002.1"/>
</dbReference>
<dbReference type="EMBL" id="LMWI01000002">
    <property type="protein sequence ID" value="KUJ46018.1"/>
    <property type="molecule type" value="Genomic_DNA"/>
</dbReference>
<reference evidence="2 3" key="1">
    <citation type="submission" date="2015-10" db="EMBL/GenBank/DDBJ databases">
        <authorList>
            <person name="Ju K.-S."/>
            <person name="Doroghazi J.R."/>
            <person name="Metcalf W.W."/>
        </authorList>
    </citation>
    <scope>NUCLEOTIDE SEQUENCE [LARGE SCALE GENOMIC DNA]</scope>
    <source>
        <strain evidence="2 3">NRRL B-24793</strain>
    </source>
</reference>
<name>A0A9X0I3A1_9ACTN</name>
<feature type="compositionally biased region" description="Basic and acidic residues" evidence="1">
    <location>
        <begin position="56"/>
        <end position="68"/>
    </location>
</feature>